<dbReference type="GO" id="GO:0008270">
    <property type="term" value="F:zinc ion binding"/>
    <property type="evidence" value="ECO:0007669"/>
    <property type="project" value="UniProtKB-KW"/>
</dbReference>
<feature type="zinc finger region" description="C3H1-type" evidence="8">
    <location>
        <begin position="555"/>
        <end position="583"/>
    </location>
</feature>
<feature type="compositionally biased region" description="Low complexity" evidence="10">
    <location>
        <begin position="112"/>
        <end position="128"/>
    </location>
</feature>
<sequence>MSSLNLGISSTTTTIATNINTTTKEQQLLFRNNNNNNNMNILQAAAVAAASSAATAISNTNNSQNNGNGGQQPQSQQQQQQQQTQLNQMNNFDFSPMIFRSMSDASAIRRNQQQQQQQHQQQQQSMNQSSLYNNNYRQQQQQQLNSLYGTSWSNNNNTNDQPYPDLMTIISPGSSSSSLFTTTGSRLNEPEDDNSTAPLQLLSPSSSSTVKTDQTQTIKQQQQQQQLTQILAQIEIDGKIYKYDTELYDPMDITLANEKYSMNARYLRDFRCEQCPLFLQHKCTQHKPFTCFHWHFANQRRRRPLRKRDGTFNYSPDNYCTKYDDTTGICPDGDDCPYLHRTAGDTERRYHLRYYKTGMCVYETDERGYCVKNGAHCAFAHGSRDLRMAVFDIREQQQITGTNSLTNGGNIHCDGIGGGINGVIGSHDGLINGDHLINGGTGCCQSSSTSTQHMFDKDRCAIHEDPRWQNTAFVLAYYKTELCKRPPRVCRQGYACPQYHNNKDRRRSPKKFKYRSTPCPSVKQGDEWGDPNNCENQDDCIYCHTRTEQQFHPEIYKSTKCNDIQQSGHCPRGPFCAFAHSENTDEINMAKEFATNPNTELLPSSIINNASTATVAAAGTASSTTTATATTTTGKSNHHHHHHHHGQQPHHHNNHQNQNNNNNNNTSPMEIVRANSYSRGSSSSAASNHNTAAVNNNNNNSSSSSMMIASSLPEHVEFGVFDLNNAQQQHQMAQNELTASQNNSQPQQNQNQNNNQNILGPIARPRSFSTSNTMKTSTSSALMTNWLENKNSLLHHKAAAFINKNLQQQQQHQQQQQQQQQHQQQQPQQSLFSTASSCSSLFPGTNSIEPVLSNGGCGPFSTNSLYEQQHQQQQSAVATAFDSMLNNHDLSFDELDNFVPKTANVIDNCHSSTTAMDSAAAAAAVQSSFGSMLRRGSYSFNESEPINIPPRGIMANTNGELHHRSTSASGFNLSPPNHQMNAAAAAAAASPILGSTFLATRQHSLPANQSLFDQFAVAANLNNVNGTTAATTTNQTQQSVVAAIMEMQRLKEENNAAKNRFFESQETMQQVIQWCQLQLNEAQKREKMAEKQRDEALSRLDIREKELEMMRTNESNAFQKRKQDLSTMPRNQLLQLKQKLSQDLSCIEEALKTMSTGNVV</sequence>
<dbReference type="SUPFAM" id="SSF90229">
    <property type="entry name" value="CCCH zinc finger"/>
    <property type="match status" value="1"/>
</dbReference>
<evidence type="ECO:0000256" key="1">
    <source>
        <dbReference type="ARBA" id="ARBA00004496"/>
    </source>
</evidence>
<dbReference type="PANTHER" id="PTHR14493:SF50">
    <property type="entry name" value="RING FINGER PROTEIN UNKEMPT"/>
    <property type="match status" value="1"/>
</dbReference>
<evidence type="ECO:0000256" key="3">
    <source>
        <dbReference type="ARBA" id="ARBA00022490"/>
    </source>
</evidence>
<feature type="compositionally biased region" description="Low complexity" evidence="10">
    <location>
        <begin position="807"/>
        <end position="837"/>
    </location>
</feature>
<feature type="compositionally biased region" description="Low complexity" evidence="10">
    <location>
        <begin position="168"/>
        <end position="185"/>
    </location>
</feature>
<organism evidence="12">
    <name type="scientific">Dermatophagoides farinae</name>
    <name type="common">American house dust mite</name>
    <dbReference type="NCBI Taxonomy" id="6954"/>
    <lineage>
        <taxon>Eukaryota</taxon>
        <taxon>Metazoa</taxon>
        <taxon>Ecdysozoa</taxon>
        <taxon>Arthropoda</taxon>
        <taxon>Chelicerata</taxon>
        <taxon>Arachnida</taxon>
        <taxon>Acari</taxon>
        <taxon>Acariformes</taxon>
        <taxon>Sarcoptiformes</taxon>
        <taxon>Astigmata</taxon>
        <taxon>Psoroptidia</taxon>
        <taxon>Analgoidea</taxon>
        <taxon>Pyroglyphidae</taxon>
        <taxon>Dermatophagoidinae</taxon>
        <taxon>Dermatophagoides</taxon>
    </lineage>
</organism>
<feature type="zinc finger region" description="C3H1-type" evidence="8">
    <location>
        <begin position="354"/>
        <end position="384"/>
    </location>
</feature>
<dbReference type="AlphaFoldDB" id="A0A9D4P487"/>
<protein>
    <recommendedName>
        <fullName evidence="11">C3H1-type domain-containing protein</fullName>
    </recommendedName>
</protein>
<feature type="domain" description="C3H1-type" evidence="11">
    <location>
        <begin position="314"/>
        <end position="343"/>
    </location>
</feature>
<name>A0A9D4P487_DERFA</name>
<evidence type="ECO:0000256" key="2">
    <source>
        <dbReference type="ARBA" id="ARBA00008808"/>
    </source>
</evidence>
<feature type="compositionally biased region" description="Low complexity" evidence="10">
    <location>
        <begin position="655"/>
        <end position="665"/>
    </location>
</feature>
<reference evidence="12" key="1">
    <citation type="submission" date="2020-06" db="EMBL/GenBank/DDBJ databases">
        <authorList>
            <person name="Ji K."/>
            <person name="Li J."/>
        </authorList>
    </citation>
    <scope>NUCLEOTIDE SEQUENCE</scope>
    <source>
        <strain evidence="12">JKM2019</strain>
        <tissue evidence="12">Whole body</tissue>
    </source>
</reference>
<comment type="subcellular location">
    <subcellularLocation>
        <location evidence="1">Cytoplasm</location>
    </subcellularLocation>
</comment>
<feature type="compositionally biased region" description="Basic residues" evidence="10">
    <location>
        <begin position="636"/>
        <end position="654"/>
    </location>
</feature>
<evidence type="ECO:0000256" key="7">
    <source>
        <dbReference type="ARBA" id="ARBA00022833"/>
    </source>
</evidence>
<evidence type="ECO:0000313" key="12">
    <source>
        <dbReference type="EMBL" id="KAH7643633.1"/>
    </source>
</evidence>
<feature type="region of interest" description="Disordered" evidence="10">
    <location>
        <begin position="806"/>
        <end position="837"/>
    </location>
</feature>
<feature type="region of interest" description="Disordered" evidence="10">
    <location>
        <begin position="728"/>
        <end position="776"/>
    </location>
</feature>
<feature type="zinc finger region" description="C3H1-type" evidence="8">
    <location>
        <begin position="314"/>
        <end position="343"/>
    </location>
</feature>
<keyword evidence="3" id="KW-0963">Cytoplasm</keyword>
<feature type="compositionally biased region" description="Low complexity" evidence="10">
    <location>
        <begin position="767"/>
        <end position="776"/>
    </location>
</feature>
<feature type="compositionally biased region" description="Low complexity" evidence="10">
    <location>
        <begin position="198"/>
        <end position="216"/>
    </location>
</feature>
<proteinExistence type="inferred from homology"/>
<feature type="region of interest" description="Disordered" evidence="10">
    <location>
        <begin position="107"/>
        <end position="128"/>
    </location>
</feature>
<dbReference type="InterPro" id="IPR045234">
    <property type="entry name" value="Unkempt-like"/>
</dbReference>
<comment type="caution">
    <text evidence="12">The sequence shown here is derived from an EMBL/GenBank/DDBJ whole genome shotgun (WGS) entry which is preliminary data.</text>
</comment>
<feature type="region of interest" description="Disordered" evidence="10">
    <location>
        <begin position="58"/>
        <end position="85"/>
    </location>
</feature>
<evidence type="ECO:0000259" key="11">
    <source>
        <dbReference type="PROSITE" id="PS50103"/>
    </source>
</evidence>
<feature type="region of interest" description="Disordered" evidence="10">
    <location>
        <begin position="148"/>
        <end position="216"/>
    </location>
</feature>
<dbReference type="Pfam" id="PF23035">
    <property type="entry name" value="zf-CCCH_UNK-like_4th"/>
    <property type="match status" value="1"/>
</dbReference>
<keyword evidence="6 8" id="KW-0863">Zinc-finger</keyword>
<feature type="region of interest" description="Disordered" evidence="10">
    <location>
        <begin position="619"/>
        <end position="706"/>
    </location>
</feature>
<accession>A0A9D4P487</accession>
<feature type="domain" description="C3H1-type" evidence="11">
    <location>
        <begin position="354"/>
        <end position="384"/>
    </location>
</feature>
<dbReference type="InterPro" id="IPR000571">
    <property type="entry name" value="Znf_CCCH"/>
</dbReference>
<dbReference type="EMBL" id="SDOV01000002">
    <property type="protein sequence ID" value="KAH7643633.1"/>
    <property type="molecule type" value="Genomic_DNA"/>
</dbReference>
<evidence type="ECO:0000256" key="10">
    <source>
        <dbReference type="SAM" id="MobiDB-lite"/>
    </source>
</evidence>
<dbReference type="InterPro" id="IPR036855">
    <property type="entry name" value="Znf_CCCH_sf"/>
</dbReference>
<dbReference type="InterPro" id="IPR057295">
    <property type="entry name" value="UNK_Znf_4"/>
</dbReference>
<dbReference type="PANTHER" id="PTHR14493">
    <property type="entry name" value="UNKEMPT FAMILY MEMBER"/>
    <property type="match status" value="1"/>
</dbReference>
<evidence type="ECO:0000256" key="8">
    <source>
        <dbReference type="PROSITE-ProRule" id="PRU00723"/>
    </source>
</evidence>
<feature type="compositionally biased region" description="Polar residues" evidence="10">
    <location>
        <begin position="149"/>
        <end position="161"/>
    </location>
</feature>
<reference evidence="12" key="2">
    <citation type="journal article" date="2021" name="World Allergy Organ. J.">
        <title>Chromosome-level assembly of Dermatophagoides farinae genome and transcriptome reveals two novel allergens Der f 37 and Der f 39.</title>
        <authorList>
            <person name="Chen J."/>
            <person name="Cai Z."/>
            <person name="Fan D."/>
            <person name="Hu J."/>
            <person name="Hou Y."/>
            <person name="He Y."/>
            <person name="Zhang Z."/>
            <person name="Zhao Z."/>
            <person name="Gao P."/>
            <person name="Hu W."/>
            <person name="Sun J."/>
            <person name="Li J."/>
            <person name="Ji K."/>
        </authorList>
    </citation>
    <scope>NUCLEOTIDE SEQUENCE</scope>
    <source>
        <strain evidence="12">JKM2019</strain>
    </source>
</reference>
<evidence type="ECO:0000256" key="5">
    <source>
        <dbReference type="ARBA" id="ARBA00022737"/>
    </source>
</evidence>
<keyword evidence="9" id="KW-0175">Coiled coil</keyword>
<dbReference type="GO" id="GO:0005737">
    <property type="term" value="C:cytoplasm"/>
    <property type="evidence" value="ECO:0007669"/>
    <property type="project" value="UniProtKB-SubCell"/>
</dbReference>
<dbReference type="Pfam" id="PF00642">
    <property type="entry name" value="zf-CCCH"/>
    <property type="match status" value="1"/>
</dbReference>
<feature type="domain" description="C3H1-type" evidence="11">
    <location>
        <begin position="555"/>
        <end position="583"/>
    </location>
</feature>
<keyword evidence="4 8" id="KW-0479">Metal-binding</keyword>
<feature type="compositionally biased region" description="Low complexity" evidence="10">
    <location>
        <begin position="728"/>
        <end position="757"/>
    </location>
</feature>
<feature type="coiled-coil region" evidence="9">
    <location>
        <begin position="1040"/>
        <end position="1099"/>
    </location>
</feature>
<keyword evidence="7 8" id="KW-0862">Zinc</keyword>
<evidence type="ECO:0000256" key="4">
    <source>
        <dbReference type="ARBA" id="ARBA00022723"/>
    </source>
</evidence>
<evidence type="ECO:0000256" key="6">
    <source>
        <dbReference type="ARBA" id="ARBA00022771"/>
    </source>
</evidence>
<dbReference type="Pfam" id="PF23261">
    <property type="entry name" value="zf-CCCH_11"/>
    <property type="match status" value="1"/>
</dbReference>
<comment type="similarity">
    <text evidence="2">Belongs to the unkempt family.</text>
</comment>
<feature type="compositionally biased region" description="Low complexity" evidence="10">
    <location>
        <begin position="619"/>
        <end position="633"/>
    </location>
</feature>
<evidence type="ECO:0000256" key="9">
    <source>
        <dbReference type="SAM" id="Coils"/>
    </source>
</evidence>
<gene>
    <name evidence="12" type="ORF">HUG17_5995</name>
</gene>
<dbReference type="SMART" id="SM00356">
    <property type="entry name" value="ZnF_C3H1"/>
    <property type="match status" value="5"/>
</dbReference>
<dbReference type="InterPro" id="IPR040594">
    <property type="entry name" value="UNK_Znf_1"/>
</dbReference>
<dbReference type="InterPro" id="IPR057296">
    <property type="entry name" value="UNK_Znf_5"/>
</dbReference>
<dbReference type="PROSITE" id="PS50103">
    <property type="entry name" value="ZF_C3H1"/>
    <property type="match status" value="3"/>
</dbReference>
<dbReference type="Proteomes" id="UP000828236">
    <property type="component" value="Unassembled WGS sequence"/>
</dbReference>
<dbReference type="Pfam" id="PF25427">
    <property type="entry name" value="zf-CCCH_UNK"/>
    <property type="match status" value="1"/>
</dbReference>
<feature type="compositionally biased region" description="Low complexity" evidence="10">
    <location>
        <begin position="674"/>
        <end position="706"/>
    </location>
</feature>
<dbReference type="Gene3D" id="4.10.1000.10">
    <property type="entry name" value="Zinc finger, CCCH-type"/>
    <property type="match status" value="2"/>
</dbReference>
<dbReference type="Pfam" id="PF18384">
    <property type="entry name" value="zf_CCCH_5"/>
    <property type="match status" value="1"/>
</dbReference>
<keyword evidence="5" id="KW-0677">Repeat</keyword>